<reference evidence="5" key="2">
    <citation type="journal article" date="2015" name="Data Brief">
        <title>Shoot transcriptome of the giant reed, Arundo donax.</title>
        <authorList>
            <person name="Barrero R.A."/>
            <person name="Guerrero F.D."/>
            <person name="Moolhuijzen P."/>
            <person name="Goolsby J.A."/>
            <person name="Tidwell J."/>
            <person name="Bellgard S.E."/>
            <person name="Bellgard M.I."/>
        </authorList>
    </citation>
    <scope>NUCLEOTIDE SEQUENCE</scope>
    <source>
        <tissue evidence="5">Shoot tissue taken approximately 20 cm above the soil surface</tissue>
    </source>
</reference>
<feature type="transmembrane region" description="Helical" evidence="2">
    <location>
        <begin position="233"/>
        <end position="251"/>
    </location>
</feature>
<name>A0A0A9CN40_ARUDO</name>
<dbReference type="InterPro" id="IPR055780">
    <property type="entry name" value="DUF7356"/>
</dbReference>
<reference evidence="5" key="1">
    <citation type="submission" date="2014-09" db="EMBL/GenBank/DDBJ databases">
        <authorList>
            <person name="Magalhaes I.L.F."/>
            <person name="Oliveira U."/>
            <person name="Santos F.R."/>
            <person name="Vidigal T.H.D.A."/>
            <person name="Brescovit A.D."/>
            <person name="Santos A.J."/>
        </authorList>
    </citation>
    <scope>NUCLEOTIDE SEQUENCE</scope>
    <source>
        <tissue evidence="5">Shoot tissue taken approximately 20 cm above the soil surface</tissue>
    </source>
</reference>
<feature type="compositionally biased region" description="Acidic residues" evidence="1">
    <location>
        <begin position="290"/>
        <end position="300"/>
    </location>
</feature>
<evidence type="ECO:0000256" key="3">
    <source>
        <dbReference type="SAM" id="SignalP"/>
    </source>
</evidence>
<feature type="signal peptide" evidence="3">
    <location>
        <begin position="1"/>
        <end position="21"/>
    </location>
</feature>
<evidence type="ECO:0000256" key="1">
    <source>
        <dbReference type="SAM" id="MobiDB-lite"/>
    </source>
</evidence>
<feature type="domain" description="DUF7356" evidence="4">
    <location>
        <begin position="117"/>
        <end position="216"/>
    </location>
</feature>
<protein>
    <recommendedName>
        <fullName evidence="4">DUF7356 domain-containing protein</fullName>
    </recommendedName>
</protein>
<accession>A0A0A9CN40</accession>
<feature type="compositionally biased region" description="Basic and acidic residues" evidence="1">
    <location>
        <begin position="59"/>
        <end position="79"/>
    </location>
</feature>
<dbReference type="PANTHER" id="PTHR34200">
    <property type="entry name" value="DENTIN SIALOPHOSPHOPROTEIN-LIKE ISOFORM X1"/>
    <property type="match status" value="1"/>
</dbReference>
<evidence type="ECO:0000259" key="4">
    <source>
        <dbReference type="Pfam" id="PF24053"/>
    </source>
</evidence>
<sequence>MRWRCGALLLLLAVFFVVAVAEDSASTLPAETNGDSSDTHSGNGKLGPPDETNPNKGHVVHEEVGFKNDTSENNKKDDSTEGTSATADEQIQQPKDDANNTTKSSQVRDFLQDPLVMECDPSHRCIIEKKKFIACLKVPGEDSLALSLLMDNKGMNPLDVSITAPDYVTLAEDTVNVKANDHNETQVSFSISDAANNTTINLKVAEETCTINIHSAITREAGQVIQMRLTSTYMLVPVFVLLAVVGVCIKLRRTPKQDGDPAYQKLDMAELPVSIGGKKEPDQSNKWDDNWGDDWDDEEAPLTPSKPMPNPSSKGLAPRRSTKDGWKD</sequence>
<keyword evidence="2" id="KW-0472">Membrane</keyword>
<proteinExistence type="predicted"/>
<dbReference type="Pfam" id="PF24053">
    <property type="entry name" value="DUF7356"/>
    <property type="match status" value="1"/>
</dbReference>
<keyword evidence="2" id="KW-1133">Transmembrane helix</keyword>
<feature type="chain" id="PRO_5002043241" description="DUF7356 domain-containing protein" evidence="3">
    <location>
        <begin position="22"/>
        <end position="328"/>
    </location>
</feature>
<organism evidence="5">
    <name type="scientific">Arundo donax</name>
    <name type="common">Giant reed</name>
    <name type="synonym">Donax arundinaceus</name>
    <dbReference type="NCBI Taxonomy" id="35708"/>
    <lineage>
        <taxon>Eukaryota</taxon>
        <taxon>Viridiplantae</taxon>
        <taxon>Streptophyta</taxon>
        <taxon>Embryophyta</taxon>
        <taxon>Tracheophyta</taxon>
        <taxon>Spermatophyta</taxon>
        <taxon>Magnoliopsida</taxon>
        <taxon>Liliopsida</taxon>
        <taxon>Poales</taxon>
        <taxon>Poaceae</taxon>
        <taxon>PACMAD clade</taxon>
        <taxon>Arundinoideae</taxon>
        <taxon>Arundineae</taxon>
        <taxon>Arundo</taxon>
    </lineage>
</organism>
<evidence type="ECO:0000256" key="2">
    <source>
        <dbReference type="SAM" id="Phobius"/>
    </source>
</evidence>
<dbReference type="PANTHER" id="PTHR34200:SF8">
    <property type="entry name" value="TRANSMEMBRANE PROTEIN"/>
    <property type="match status" value="1"/>
</dbReference>
<feature type="compositionally biased region" description="Polar residues" evidence="1">
    <location>
        <begin position="81"/>
        <end position="106"/>
    </location>
</feature>
<keyword evidence="3" id="KW-0732">Signal</keyword>
<feature type="region of interest" description="Disordered" evidence="1">
    <location>
        <begin position="26"/>
        <end position="106"/>
    </location>
</feature>
<evidence type="ECO:0000313" key="5">
    <source>
        <dbReference type="EMBL" id="JAD77704.1"/>
    </source>
</evidence>
<feature type="compositionally biased region" description="Polar residues" evidence="1">
    <location>
        <begin position="26"/>
        <end position="42"/>
    </location>
</feature>
<keyword evidence="2" id="KW-0812">Transmembrane</keyword>
<dbReference type="AlphaFoldDB" id="A0A0A9CN40"/>
<feature type="region of interest" description="Disordered" evidence="1">
    <location>
        <begin position="273"/>
        <end position="328"/>
    </location>
</feature>
<feature type="compositionally biased region" description="Basic and acidic residues" evidence="1">
    <location>
        <begin position="277"/>
        <end position="289"/>
    </location>
</feature>
<dbReference type="EMBL" id="GBRH01220191">
    <property type="protein sequence ID" value="JAD77704.1"/>
    <property type="molecule type" value="Transcribed_RNA"/>
</dbReference>